<name>A0AB38FTU6_9ENTR</name>
<reference evidence="1 2" key="1">
    <citation type="submission" date="2018-06" db="EMBL/GenBank/DDBJ databases">
        <authorList>
            <consortium name="Pathogen Informatics"/>
            <person name="Doyle S."/>
        </authorList>
    </citation>
    <scope>NUCLEOTIDE SEQUENCE [LARGE SCALE GENOMIC DNA]</scope>
    <source>
        <strain evidence="1 2">NCTC11967</strain>
    </source>
</reference>
<comment type="caution">
    <text evidence="1">The sequence shown here is derived from an EMBL/GenBank/DDBJ whole genome shotgun (WGS) entry which is preliminary data.</text>
</comment>
<proteinExistence type="predicted"/>
<gene>
    <name evidence="1" type="ORF">NCTC11967_01313</name>
</gene>
<protein>
    <submittedName>
        <fullName evidence="1">Uncharacterized protein</fullName>
    </submittedName>
</protein>
<dbReference type="Proteomes" id="UP000251313">
    <property type="component" value="Unassembled WGS sequence"/>
</dbReference>
<dbReference type="EMBL" id="UAVL01000003">
    <property type="protein sequence ID" value="SQA62334.1"/>
    <property type="molecule type" value="Genomic_DNA"/>
</dbReference>
<evidence type="ECO:0000313" key="2">
    <source>
        <dbReference type="Proteomes" id="UP000251313"/>
    </source>
</evidence>
<evidence type="ECO:0000313" key="1">
    <source>
        <dbReference type="EMBL" id="SQA62334.1"/>
    </source>
</evidence>
<sequence>MPFCTPERVFSAASGTLPPSSAPPPLICCKAFCSLSFHCGVPTLTESRPSSACFCTPSPMVWLLRLFSVGATRVLLMRPLFAEVVVLLMSLAKDAVTLPPAWITERYCCPSGVYSVQVSDKVYLMPESGSRFLPFSQFSTDVNAGKGSYLVSQRGAQDQVNFCQTDCLPVSAEALFSD</sequence>
<dbReference type="AlphaFoldDB" id="A0AB38FTU6"/>
<accession>A0AB38FTU6</accession>
<organism evidence="1 2">
    <name type="scientific">Yokenella regensburgei</name>
    <dbReference type="NCBI Taxonomy" id="158877"/>
    <lineage>
        <taxon>Bacteria</taxon>
        <taxon>Pseudomonadati</taxon>
        <taxon>Pseudomonadota</taxon>
        <taxon>Gammaproteobacteria</taxon>
        <taxon>Enterobacterales</taxon>
        <taxon>Enterobacteriaceae</taxon>
        <taxon>Yokenella</taxon>
    </lineage>
</organism>